<feature type="transmembrane region" description="Helical" evidence="8">
    <location>
        <begin position="202"/>
        <end position="225"/>
    </location>
</feature>
<accession>A0A7X2XFE9</accession>
<sequence>MFTILRQMPFIACRLCDKIKAVYKYYTGAKTMERQRFLPLLAVIIFIWALWRYEAALALLGFFCNLIMPFIIGGCLAFIVNVPLVHIERLWQKLFARFSSDWPPKIKRPVCLIFTLTLIIGIVLIGGLKIGPDLHQSFNMIVKTLPKASAELTVSLKERWSELALSPDTLDYLQSQWSELLRAVDSYWENNKTTLFYNTLNITTSLISLVSNIVIGVVFAVYLLLNKETISRQTRNMILAFCSGKRAAYLLDLGSAAHTIFSGYIGGQLLEAFCLGLLCLAGMLLLGLPYALSISVIVGFLAIIPIIGTIISALLGLILIGLAAPGKIWLFILFFFVLQRIEGDILYPKIVGKSVGLSEIWVLAAITVGGSLYGVLGIIVSVPVASVIAYILSDSVKKRLQQKNIDFEQQNP</sequence>
<gene>
    <name evidence="9" type="ORF">GMD11_05525</name>
    <name evidence="10" type="ORF">GMD18_05170</name>
</gene>
<dbReference type="EMBL" id="WNBW01000002">
    <property type="protein sequence ID" value="MTU03792.1"/>
    <property type="molecule type" value="Genomic_DNA"/>
</dbReference>
<organism evidence="9 12">
    <name type="scientific">Phascolarctobacterium faecium</name>
    <dbReference type="NCBI Taxonomy" id="33025"/>
    <lineage>
        <taxon>Bacteria</taxon>
        <taxon>Bacillati</taxon>
        <taxon>Bacillota</taxon>
        <taxon>Negativicutes</taxon>
        <taxon>Acidaminococcales</taxon>
        <taxon>Acidaminococcaceae</taxon>
        <taxon>Phascolarctobacterium</taxon>
    </lineage>
</organism>
<protein>
    <submittedName>
        <fullName evidence="9">AI-2E family transporter</fullName>
    </submittedName>
</protein>
<keyword evidence="3" id="KW-0813">Transport</keyword>
<comment type="subcellular location">
    <subcellularLocation>
        <location evidence="1">Cell membrane</location>
        <topology evidence="1">Multi-pass membrane protein</topology>
    </subcellularLocation>
</comment>
<dbReference type="OrthoDB" id="9793390at2"/>
<dbReference type="PANTHER" id="PTHR21716:SF53">
    <property type="entry name" value="PERMEASE PERM-RELATED"/>
    <property type="match status" value="1"/>
</dbReference>
<reference evidence="11 12" key="1">
    <citation type="journal article" date="2019" name="Nat. Med.">
        <title>A library of human gut bacterial isolates paired with longitudinal multiomics data enables mechanistic microbiome research.</title>
        <authorList>
            <person name="Poyet M."/>
            <person name="Groussin M."/>
            <person name="Gibbons S.M."/>
            <person name="Avila-Pacheco J."/>
            <person name="Jiang X."/>
            <person name="Kearney S.M."/>
            <person name="Perrotta A.R."/>
            <person name="Berdy B."/>
            <person name="Zhao S."/>
            <person name="Lieberman T.D."/>
            <person name="Swanson P.K."/>
            <person name="Smith M."/>
            <person name="Roesemann S."/>
            <person name="Alexander J.E."/>
            <person name="Rich S.A."/>
            <person name="Livny J."/>
            <person name="Vlamakis H."/>
            <person name="Clish C."/>
            <person name="Bullock K."/>
            <person name="Deik A."/>
            <person name="Scott J."/>
            <person name="Pierce K.A."/>
            <person name="Xavier R.J."/>
            <person name="Alm E.J."/>
        </authorList>
    </citation>
    <scope>NUCLEOTIDE SEQUENCE [LARGE SCALE GENOMIC DNA]</scope>
    <source>
        <strain evidence="9 12">BIOML-A13</strain>
        <strain evidence="10 11">BIOML-A3</strain>
    </source>
</reference>
<feature type="transmembrane region" description="Helical" evidence="8">
    <location>
        <begin position="106"/>
        <end position="128"/>
    </location>
</feature>
<name>A0A7X2XFE9_9FIRM</name>
<evidence type="ECO:0000256" key="1">
    <source>
        <dbReference type="ARBA" id="ARBA00004651"/>
    </source>
</evidence>
<evidence type="ECO:0000256" key="6">
    <source>
        <dbReference type="ARBA" id="ARBA00022989"/>
    </source>
</evidence>
<keyword evidence="11" id="KW-1185">Reference proteome</keyword>
<evidence type="ECO:0000313" key="12">
    <source>
        <dbReference type="Proteomes" id="UP000484547"/>
    </source>
</evidence>
<comment type="caution">
    <text evidence="9">The sequence shown here is derived from an EMBL/GenBank/DDBJ whole genome shotgun (WGS) entry which is preliminary data.</text>
</comment>
<feature type="transmembrane region" description="Helical" evidence="8">
    <location>
        <begin position="360"/>
        <end position="393"/>
    </location>
</feature>
<evidence type="ECO:0000313" key="10">
    <source>
        <dbReference type="EMBL" id="MTU03792.1"/>
    </source>
</evidence>
<dbReference type="PANTHER" id="PTHR21716">
    <property type="entry name" value="TRANSMEMBRANE PROTEIN"/>
    <property type="match status" value="1"/>
</dbReference>
<evidence type="ECO:0000256" key="7">
    <source>
        <dbReference type="ARBA" id="ARBA00023136"/>
    </source>
</evidence>
<evidence type="ECO:0000256" key="8">
    <source>
        <dbReference type="SAM" id="Phobius"/>
    </source>
</evidence>
<keyword evidence="6 8" id="KW-1133">Transmembrane helix</keyword>
<feature type="transmembrane region" description="Helical" evidence="8">
    <location>
        <begin position="297"/>
        <end position="321"/>
    </location>
</feature>
<keyword evidence="4" id="KW-1003">Cell membrane</keyword>
<dbReference type="Pfam" id="PF01594">
    <property type="entry name" value="AI-2E_transport"/>
    <property type="match status" value="1"/>
</dbReference>
<evidence type="ECO:0000313" key="9">
    <source>
        <dbReference type="EMBL" id="MTT75730.1"/>
    </source>
</evidence>
<dbReference type="EMBL" id="WNBM01000002">
    <property type="protein sequence ID" value="MTT75730.1"/>
    <property type="molecule type" value="Genomic_DNA"/>
</dbReference>
<evidence type="ECO:0000256" key="5">
    <source>
        <dbReference type="ARBA" id="ARBA00022692"/>
    </source>
</evidence>
<evidence type="ECO:0000256" key="3">
    <source>
        <dbReference type="ARBA" id="ARBA00022448"/>
    </source>
</evidence>
<evidence type="ECO:0000313" key="11">
    <source>
        <dbReference type="Proteomes" id="UP000443070"/>
    </source>
</evidence>
<dbReference type="Proteomes" id="UP000443070">
    <property type="component" value="Unassembled WGS sequence"/>
</dbReference>
<dbReference type="InterPro" id="IPR002549">
    <property type="entry name" value="AI-2E-like"/>
</dbReference>
<proteinExistence type="inferred from homology"/>
<dbReference type="AlphaFoldDB" id="A0A7X2XFE9"/>
<comment type="similarity">
    <text evidence="2">Belongs to the autoinducer-2 exporter (AI-2E) (TC 2.A.86) family.</text>
</comment>
<keyword evidence="5 8" id="KW-0812">Transmembrane</keyword>
<keyword evidence="7 8" id="KW-0472">Membrane</keyword>
<dbReference type="Proteomes" id="UP000484547">
    <property type="component" value="Unassembled WGS sequence"/>
</dbReference>
<evidence type="ECO:0000256" key="4">
    <source>
        <dbReference type="ARBA" id="ARBA00022475"/>
    </source>
</evidence>
<dbReference type="GO" id="GO:0005886">
    <property type="term" value="C:plasma membrane"/>
    <property type="evidence" value="ECO:0007669"/>
    <property type="project" value="UniProtKB-SubCell"/>
</dbReference>
<evidence type="ECO:0000256" key="2">
    <source>
        <dbReference type="ARBA" id="ARBA00009773"/>
    </source>
</evidence>
<dbReference type="GO" id="GO:0055085">
    <property type="term" value="P:transmembrane transport"/>
    <property type="evidence" value="ECO:0007669"/>
    <property type="project" value="TreeGrafter"/>
</dbReference>
<feature type="transmembrane region" description="Helical" evidence="8">
    <location>
        <begin position="269"/>
        <end position="291"/>
    </location>
</feature>
<feature type="transmembrane region" description="Helical" evidence="8">
    <location>
        <begin position="59"/>
        <end position="85"/>
    </location>
</feature>
<feature type="transmembrane region" description="Helical" evidence="8">
    <location>
        <begin position="37"/>
        <end position="53"/>
    </location>
</feature>